<dbReference type="EMBL" id="JACXVP010000005">
    <property type="protein sequence ID" value="KAG5605361.1"/>
    <property type="molecule type" value="Genomic_DNA"/>
</dbReference>
<name>A0A9J5YXN9_SOLCO</name>
<dbReference type="AlphaFoldDB" id="A0A9J5YXN9"/>
<organism evidence="1 2">
    <name type="scientific">Solanum commersonii</name>
    <name type="common">Commerson's wild potato</name>
    <name type="synonym">Commerson's nightshade</name>
    <dbReference type="NCBI Taxonomy" id="4109"/>
    <lineage>
        <taxon>Eukaryota</taxon>
        <taxon>Viridiplantae</taxon>
        <taxon>Streptophyta</taxon>
        <taxon>Embryophyta</taxon>
        <taxon>Tracheophyta</taxon>
        <taxon>Spermatophyta</taxon>
        <taxon>Magnoliopsida</taxon>
        <taxon>eudicotyledons</taxon>
        <taxon>Gunneridae</taxon>
        <taxon>Pentapetalae</taxon>
        <taxon>asterids</taxon>
        <taxon>lamiids</taxon>
        <taxon>Solanales</taxon>
        <taxon>Solanaceae</taxon>
        <taxon>Solanoideae</taxon>
        <taxon>Solaneae</taxon>
        <taxon>Solanum</taxon>
    </lineage>
</organism>
<reference evidence="1 2" key="1">
    <citation type="submission" date="2020-09" db="EMBL/GenBank/DDBJ databases">
        <title>De no assembly of potato wild relative species, Solanum commersonii.</title>
        <authorList>
            <person name="Cho K."/>
        </authorList>
    </citation>
    <scope>NUCLEOTIDE SEQUENCE [LARGE SCALE GENOMIC DNA]</scope>
    <source>
        <strain evidence="1">LZ3.2</strain>
        <tissue evidence="1">Leaf</tissue>
    </source>
</reference>
<sequence>MELTRGRRSDEVIAVKDLGYTWQAKLYNWKDRNALFYDTDMLRSCVLIVIYHRVEVSLKLIKARQI</sequence>
<evidence type="ECO:0000313" key="2">
    <source>
        <dbReference type="Proteomes" id="UP000824120"/>
    </source>
</evidence>
<comment type="caution">
    <text evidence="1">The sequence shown here is derived from an EMBL/GenBank/DDBJ whole genome shotgun (WGS) entry which is preliminary data.</text>
</comment>
<keyword evidence="2" id="KW-1185">Reference proteome</keyword>
<gene>
    <name evidence="1" type="ORF">H5410_026853</name>
</gene>
<evidence type="ECO:0000313" key="1">
    <source>
        <dbReference type="EMBL" id="KAG5605361.1"/>
    </source>
</evidence>
<protein>
    <submittedName>
        <fullName evidence="1">Uncharacterized protein</fullName>
    </submittedName>
</protein>
<accession>A0A9J5YXN9</accession>
<proteinExistence type="predicted"/>
<dbReference type="Proteomes" id="UP000824120">
    <property type="component" value="Chromosome 5"/>
</dbReference>